<dbReference type="InterPro" id="IPR017452">
    <property type="entry name" value="GPCR_Rhodpsn_7TM"/>
</dbReference>
<dbReference type="GO" id="GO:0016020">
    <property type="term" value="C:membrane"/>
    <property type="evidence" value="ECO:0007669"/>
    <property type="project" value="UniProtKB-SubCell"/>
</dbReference>
<dbReference type="PRINTS" id="PR00237">
    <property type="entry name" value="GPCRRHODOPSN"/>
</dbReference>
<dbReference type="OrthoDB" id="5820127at2759"/>
<dbReference type="GO" id="GO:0004930">
    <property type="term" value="F:G protein-coupled receptor activity"/>
    <property type="evidence" value="ECO:0007669"/>
    <property type="project" value="InterPro"/>
</dbReference>
<dbReference type="WBParaSite" id="HCON_00098615-00001">
    <property type="protein sequence ID" value="HCON_00098615-00001"/>
    <property type="gene ID" value="HCON_00098615"/>
</dbReference>
<feature type="domain" description="G-protein coupled receptors family 1 profile" evidence="6">
    <location>
        <begin position="24"/>
        <end position="258"/>
    </location>
</feature>
<feature type="transmembrane region" description="Helical" evidence="5">
    <location>
        <begin position="79"/>
        <end position="103"/>
    </location>
</feature>
<feature type="transmembrane region" description="Helical" evidence="5">
    <location>
        <begin position="124"/>
        <end position="146"/>
    </location>
</feature>
<dbReference type="Pfam" id="PF10320">
    <property type="entry name" value="7TM_GPCR_Srsx"/>
    <property type="match status" value="1"/>
</dbReference>
<dbReference type="Gene3D" id="1.20.1070.10">
    <property type="entry name" value="Rhodopsin 7-helix transmembrane proteins"/>
    <property type="match status" value="1"/>
</dbReference>
<protein>
    <submittedName>
        <fullName evidence="8">G_PROTEIN_RECEP_F1_2 domain-containing protein</fullName>
    </submittedName>
</protein>
<dbReference type="InterPro" id="IPR019424">
    <property type="entry name" value="7TM_GPCR_Srsx"/>
</dbReference>
<keyword evidence="3 5" id="KW-1133">Transmembrane helix</keyword>
<dbReference type="Proteomes" id="UP000025227">
    <property type="component" value="Unplaced"/>
</dbReference>
<dbReference type="InterPro" id="IPR047130">
    <property type="entry name" value="7TM_GPCR_Srsx_nematod"/>
</dbReference>
<dbReference type="SMART" id="SM01381">
    <property type="entry name" value="7TM_GPCR_Srsx"/>
    <property type="match status" value="1"/>
</dbReference>
<feature type="transmembrane region" description="Helical" evidence="5">
    <location>
        <begin position="45"/>
        <end position="67"/>
    </location>
</feature>
<keyword evidence="7" id="KW-1185">Reference proteome</keyword>
<dbReference type="InterPro" id="IPR000276">
    <property type="entry name" value="GPCR_Rhodpsn"/>
</dbReference>
<evidence type="ECO:0000259" key="6">
    <source>
        <dbReference type="PROSITE" id="PS50262"/>
    </source>
</evidence>
<dbReference type="AlphaFoldDB" id="A0A7I4YJ27"/>
<keyword evidence="4 5" id="KW-0472">Membrane</keyword>
<feature type="transmembrane region" description="Helical" evidence="5">
    <location>
        <begin position="238"/>
        <end position="258"/>
    </location>
</feature>
<evidence type="ECO:0000256" key="2">
    <source>
        <dbReference type="ARBA" id="ARBA00022692"/>
    </source>
</evidence>
<feature type="transmembrane region" description="Helical" evidence="5">
    <location>
        <begin position="204"/>
        <end position="226"/>
    </location>
</feature>
<sequence>MYPDMDSILLQVIYIVVPTLSLIRNALIVYATVVSRKLRNPCNIFIALIALGDVMFMFSFFISAATYNRYNDHQIPQDICVYLYIVPIFGQCFSAMLLLNLAIDRLLSLTASWHNNLINQYAKVYITVQVLPACIFGGIVNVLAILVRDPDKNVICTMVAPLLPSIGGACVKIVTTVCILLIICYSLFGLLVRNLRMNTESMRAVYRSLVVITVSIVFGNFCAMGFAMTDDFDNPSIFHIQLTGLFMSFGTSVNFFAYY</sequence>
<evidence type="ECO:0000256" key="4">
    <source>
        <dbReference type="ARBA" id="ARBA00023136"/>
    </source>
</evidence>
<dbReference type="PROSITE" id="PS50262">
    <property type="entry name" value="G_PROTEIN_RECEP_F1_2"/>
    <property type="match status" value="1"/>
</dbReference>
<reference evidence="8" key="1">
    <citation type="submission" date="2020-12" db="UniProtKB">
        <authorList>
            <consortium name="WormBaseParasite"/>
        </authorList>
    </citation>
    <scope>IDENTIFICATION</scope>
    <source>
        <strain evidence="8">MHco3</strain>
    </source>
</reference>
<feature type="transmembrane region" description="Helical" evidence="5">
    <location>
        <begin position="12"/>
        <end position="33"/>
    </location>
</feature>
<keyword evidence="2 5" id="KW-0812">Transmembrane</keyword>
<organism evidence="7 8">
    <name type="scientific">Haemonchus contortus</name>
    <name type="common">Barber pole worm</name>
    <dbReference type="NCBI Taxonomy" id="6289"/>
    <lineage>
        <taxon>Eukaryota</taxon>
        <taxon>Metazoa</taxon>
        <taxon>Ecdysozoa</taxon>
        <taxon>Nematoda</taxon>
        <taxon>Chromadorea</taxon>
        <taxon>Rhabditida</taxon>
        <taxon>Rhabditina</taxon>
        <taxon>Rhabditomorpha</taxon>
        <taxon>Strongyloidea</taxon>
        <taxon>Trichostrongylidae</taxon>
        <taxon>Haemonchus</taxon>
    </lineage>
</organism>
<evidence type="ECO:0000313" key="7">
    <source>
        <dbReference type="Proteomes" id="UP000025227"/>
    </source>
</evidence>
<evidence type="ECO:0000256" key="1">
    <source>
        <dbReference type="ARBA" id="ARBA00004370"/>
    </source>
</evidence>
<comment type="subcellular location">
    <subcellularLocation>
        <location evidence="1">Membrane</location>
    </subcellularLocation>
</comment>
<evidence type="ECO:0000313" key="8">
    <source>
        <dbReference type="WBParaSite" id="HCON_00098615-00001"/>
    </source>
</evidence>
<evidence type="ECO:0000256" key="3">
    <source>
        <dbReference type="ARBA" id="ARBA00022989"/>
    </source>
</evidence>
<dbReference type="OMA" id="DIMHECG"/>
<proteinExistence type="predicted"/>
<name>A0A7I4YJ27_HAECO</name>
<accession>A0A7I4YJ27</accession>
<dbReference type="PANTHER" id="PTHR23360">
    <property type="entry name" value="G-PROTEIN COUPLED RECEPTORS FAMILY 1 PROFILE DOMAIN-CONTAINING PROTEIN-RELATED"/>
    <property type="match status" value="1"/>
</dbReference>
<feature type="transmembrane region" description="Helical" evidence="5">
    <location>
        <begin position="166"/>
        <end position="192"/>
    </location>
</feature>
<evidence type="ECO:0000256" key="5">
    <source>
        <dbReference type="SAM" id="Phobius"/>
    </source>
</evidence>
<dbReference type="PANTHER" id="PTHR23360:SF5">
    <property type="entry name" value="G-PROTEIN COUPLED RECEPTORS FAMILY 1 PROFILE DOMAIN-CONTAINING PROTEIN"/>
    <property type="match status" value="1"/>
</dbReference>
<dbReference type="SUPFAM" id="SSF81321">
    <property type="entry name" value="Family A G protein-coupled receptor-like"/>
    <property type="match status" value="1"/>
</dbReference>